<comment type="subcellular location">
    <subcellularLocation>
        <location evidence="2">Secreted</location>
    </subcellularLocation>
</comment>
<evidence type="ECO:0000256" key="9">
    <source>
        <dbReference type="ARBA" id="ARBA00023049"/>
    </source>
</evidence>
<dbReference type="Gene3D" id="3.50.30.30">
    <property type="match status" value="1"/>
</dbReference>
<comment type="cofactor">
    <cofactor evidence="1">
        <name>Zn(2+)</name>
        <dbReference type="ChEBI" id="CHEBI:29105"/>
    </cofactor>
</comment>
<evidence type="ECO:0000256" key="1">
    <source>
        <dbReference type="ARBA" id="ARBA00001947"/>
    </source>
</evidence>
<dbReference type="RefSeq" id="WP_261696649.1">
    <property type="nucleotide sequence ID" value="NZ_CP104694.1"/>
</dbReference>
<dbReference type="Gene3D" id="1.10.390.10">
    <property type="entry name" value="Neutral Protease Domain 2"/>
    <property type="match status" value="1"/>
</dbReference>
<dbReference type="InterPro" id="IPR050371">
    <property type="entry name" value="Fungal_virulence_M36"/>
</dbReference>
<evidence type="ECO:0000313" key="14">
    <source>
        <dbReference type="EMBL" id="UXI69696.1"/>
    </source>
</evidence>
<keyword evidence="9" id="KW-0482">Metalloprotease</keyword>
<feature type="signal peptide" evidence="12">
    <location>
        <begin position="1"/>
        <end position="34"/>
    </location>
</feature>
<dbReference type="Proteomes" id="UP001064632">
    <property type="component" value="Chromosome"/>
</dbReference>
<feature type="chain" id="PRO_5047548367" evidence="12">
    <location>
        <begin position="35"/>
        <end position="1201"/>
    </location>
</feature>
<keyword evidence="12" id="KW-0732">Signal</keyword>
<feature type="region of interest" description="Disordered" evidence="11">
    <location>
        <begin position="307"/>
        <end position="326"/>
    </location>
</feature>
<evidence type="ECO:0000256" key="2">
    <source>
        <dbReference type="ARBA" id="ARBA00004613"/>
    </source>
</evidence>
<protein>
    <submittedName>
        <fullName evidence="14">M36 family metallopeptidase</fullName>
    </submittedName>
</protein>
<sequence>MAILMRTSQHGWRVSGRKPLISALCAALSLLAGAGQAGATSGFDALALAPADKAPAVREAAVLDSFRGHFNDQLGLPTFLSATEHTPKLSDSLLLRNDPAAVARDYLKTLRSAYRIEPDEIDALHVQDLQRMPNGAALVQFAHHINGVEVFRERTSVLINADGALNSIGGVLSGAGTLRHGRTDSLFRRSAQQAVAGVLAGYGFADADLMAQLDRTEDRDGYTFFTLDAEGRDGARLVAPARARPVFFRTAAGLEAAYYVEADVARNNGELDEYFAYVVSAKNGDLLFRKNLTNDLTPFTYRVWADPATRTPQPGPEGRGATPHPTGMADGFQPAFVAPGLITLINALPPTSVAVNDPWLADNATDTQGNNVDAFANLQDATPGASTFDPPQDYRPELTAAGTFDRTYDTSAGPQVTPAQVKAATTQLFYTNNWLHDDFYDVGFNEAAGNAQNDNYGRGGLGNDNLRTLAQDVSGRNNANMSTPADGYHPRMRMYVFDGKSASHMTTAGTQTGDYATGVATGFGAQQFNHSGEVVLAVDGTAPANDGCQAFTAPVTGKIALVDRGNCNFTVKAMNAQTAGATGIIVADNVAGGVASMGGADPAVTIPALRVTLADGNAIKASLPGVTATMMRTKGTDRDGTIDNAIVAHEWGHYISNRLVQNSSGLSSNHSGGMGEGFGDFHALLMMIAEQDVQVGSNPNFAGVYAAAGYTSGGPSVSVNPNNGYYNGIRRYPYSNNLRKNPLMYRHIVTGAPLPTNPAPAFAGDNAEVHATGEVWASMLFECYGSLLRDTQRLTFAQAQERMKRYLTVGYKLMPFAPTFVEARDAILAAARAQDQTDFQLCAAGFARRGLGVGAKGPSDRYSATNAGVVESFTLGVSASLSRASLSDDGNGSCDADGELDNMESGRLVLNVRNDGFQAGAFNLTLSSPDTTVHFPQADFTTPVIQPLTNASINLPIQLYDVTGIQVITVNYVASGGGLPAPVAGSQQFRVNVDSAPAAGEDFESLQYTWTPTSSVGGSSERWGRREVDPLQHIANGPDLASAALTNLESPALQVNASGNFGFTFKARHSFEGTATFYDGGRLEISTDNGTSWNPIAGSAVTPSYGGAISNCCNNPLANQQAFVGNSAGYPAYQTYTVDLGNAYAGQTIRIRFVIGSDEGIGAPGWDIDDVTFTGLANTPFLTTVPDNGQCGDLLFRDGFE</sequence>
<dbReference type="SUPFAM" id="SSF55486">
    <property type="entry name" value="Metalloproteases ('zincins'), catalytic domain"/>
    <property type="match status" value="1"/>
</dbReference>
<dbReference type="InterPro" id="IPR001842">
    <property type="entry name" value="Peptidase_M36"/>
</dbReference>
<gene>
    <name evidence="14" type="ORF">N4264_08710</name>
</gene>
<evidence type="ECO:0000256" key="10">
    <source>
        <dbReference type="ARBA" id="ARBA00023145"/>
    </source>
</evidence>
<keyword evidence="8" id="KW-0862">Zinc</keyword>
<evidence type="ECO:0000313" key="15">
    <source>
        <dbReference type="Proteomes" id="UP001064632"/>
    </source>
</evidence>
<dbReference type="EMBL" id="CP104694">
    <property type="protein sequence ID" value="UXI69696.1"/>
    <property type="molecule type" value="Genomic_DNA"/>
</dbReference>
<evidence type="ECO:0000256" key="6">
    <source>
        <dbReference type="ARBA" id="ARBA00022723"/>
    </source>
</evidence>
<dbReference type="PANTHER" id="PTHR33478:SF1">
    <property type="entry name" value="EXTRACELLULAR METALLOPROTEINASE MEP"/>
    <property type="match status" value="1"/>
</dbReference>
<dbReference type="InterPro" id="IPR027268">
    <property type="entry name" value="Peptidase_M4/M1_CTD_sf"/>
</dbReference>
<dbReference type="CDD" id="cd04818">
    <property type="entry name" value="PA_subtilisin_1"/>
    <property type="match status" value="1"/>
</dbReference>
<dbReference type="InterPro" id="IPR003137">
    <property type="entry name" value="PA_domain"/>
</dbReference>
<evidence type="ECO:0000259" key="13">
    <source>
        <dbReference type="Pfam" id="PF02225"/>
    </source>
</evidence>
<evidence type="ECO:0000256" key="3">
    <source>
        <dbReference type="ARBA" id="ARBA00006006"/>
    </source>
</evidence>
<evidence type="ECO:0000256" key="4">
    <source>
        <dbReference type="ARBA" id="ARBA00022525"/>
    </source>
</evidence>
<name>A0ABY6BI64_9GAMM</name>
<organism evidence="14 15">
    <name type="scientific">Tahibacter amnicola</name>
    <dbReference type="NCBI Taxonomy" id="2976241"/>
    <lineage>
        <taxon>Bacteria</taxon>
        <taxon>Pseudomonadati</taxon>
        <taxon>Pseudomonadota</taxon>
        <taxon>Gammaproteobacteria</taxon>
        <taxon>Lysobacterales</taxon>
        <taxon>Rhodanobacteraceae</taxon>
        <taxon>Tahibacter</taxon>
    </lineage>
</organism>
<dbReference type="Pfam" id="PF02225">
    <property type="entry name" value="PA"/>
    <property type="match status" value="1"/>
</dbReference>
<dbReference type="Pfam" id="PF02128">
    <property type="entry name" value="Peptidase_M36"/>
    <property type="match status" value="1"/>
</dbReference>
<keyword evidence="5" id="KW-0645">Protease</keyword>
<evidence type="ECO:0000256" key="11">
    <source>
        <dbReference type="SAM" id="MobiDB-lite"/>
    </source>
</evidence>
<dbReference type="SUPFAM" id="SSF52025">
    <property type="entry name" value="PA domain"/>
    <property type="match status" value="1"/>
</dbReference>
<accession>A0ABY6BI64</accession>
<keyword evidence="6" id="KW-0479">Metal-binding</keyword>
<dbReference type="Gene3D" id="2.60.120.260">
    <property type="entry name" value="Galactose-binding domain-like"/>
    <property type="match status" value="1"/>
</dbReference>
<keyword evidence="7" id="KW-0378">Hydrolase</keyword>
<evidence type="ECO:0000256" key="7">
    <source>
        <dbReference type="ARBA" id="ARBA00022801"/>
    </source>
</evidence>
<reference evidence="14" key="1">
    <citation type="submission" date="2022-09" db="EMBL/GenBank/DDBJ databases">
        <title>Tahibacter sp. nov., isolated from a fresh water.</title>
        <authorList>
            <person name="Baek J.H."/>
            <person name="Lee J.K."/>
            <person name="Kim J.M."/>
            <person name="Jeon C.O."/>
        </authorList>
    </citation>
    <scope>NUCLEOTIDE SEQUENCE</scope>
    <source>
        <strain evidence="14">W38</strain>
    </source>
</reference>
<dbReference type="PANTHER" id="PTHR33478">
    <property type="entry name" value="EXTRACELLULAR METALLOPROTEINASE MEP"/>
    <property type="match status" value="1"/>
</dbReference>
<evidence type="ECO:0000256" key="8">
    <source>
        <dbReference type="ARBA" id="ARBA00022833"/>
    </source>
</evidence>
<dbReference type="InterPro" id="IPR046450">
    <property type="entry name" value="PA_dom_sf"/>
</dbReference>
<feature type="domain" description="PA" evidence="13">
    <location>
        <begin position="532"/>
        <end position="619"/>
    </location>
</feature>
<dbReference type="Gene3D" id="3.10.170.10">
    <property type="match status" value="1"/>
</dbReference>
<keyword evidence="15" id="KW-1185">Reference proteome</keyword>
<keyword evidence="4" id="KW-0964">Secreted</keyword>
<evidence type="ECO:0000256" key="12">
    <source>
        <dbReference type="SAM" id="SignalP"/>
    </source>
</evidence>
<keyword evidence="10" id="KW-0865">Zymogen</keyword>
<comment type="similarity">
    <text evidence="3">Belongs to the peptidase M36 family.</text>
</comment>
<evidence type="ECO:0000256" key="5">
    <source>
        <dbReference type="ARBA" id="ARBA00022670"/>
    </source>
</evidence>
<proteinExistence type="inferred from homology"/>